<dbReference type="InterPro" id="IPR032675">
    <property type="entry name" value="LRR_dom_sf"/>
</dbReference>
<dbReference type="SUPFAM" id="SSF52047">
    <property type="entry name" value="RNI-like"/>
    <property type="match status" value="1"/>
</dbReference>
<comment type="caution">
    <text evidence="1">The sequence shown here is derived from an EMBL/GenBank/DDBJ whole genome shotgun (WGS) entry which is preliminary data.</text>
</comment>
<evidence type="ECO:0008006" key="3">
    <source>
        <dbReference type="Google" id="ProtNLM"/>
    </source>
</evidence>
<name>A0AAD6T0M2_9AGAR</name>
<accession>A0AAD6T0M2</accession>
<sequence length="526" mass="58727">MQVLQADCRTIRIPVLQVAARDAESRSQSRRAMRTSIFFASSFGANVGSAAAVSASYAGSVGHGDYANAVRSQGFFGALPSIAADRGNQLLSSLPTELLVDMFSFACGRYHSDRRAFVRTRSAIACTCRLWCLLIDAVPHFWSAYTVTPHKLVADVRRWTSHWSTGILDLKLKCDTLYSLIYSVSTASAPRMFPSRTIAVLAPYFSRCSRLCLVLEDRTALPDVLRRLRRTSAEFLVSFALSRVTLPFARGQVLRVVFRPPRLFARSDFPRLRRLLLSNATVGWCDLRYYAALYDLIFIDLLYPVDLSTFKLYRILQRAVCLARLCLRRVPCADLLDLTLPPLSLPSLRVLELDIDESVGVSCVLAVCNMPALSSLSICIGGDDDLAFLVQCAYSMRTITALSINGTAQDVALITTLYSYFPLLLSLDLSRATPTYFQALYDPARGVPHMFPLLEVLSVIDVSLSDIRIMLERRTSLPSLWCLIVSRASERESLSALVWCLTAFPTEEQFVVDPEPTFVRPWFEDA</sequence>
<organism evidence="1 2">
    <name type="scientific">Mycena alexandri</name>
    <dbReference type="NCBI Taxonomy" id="1745969"/>
    <lineage>
        <taxon>Eukaryota</taxon>
        <taxon>Fungi</taxon>
        <taxon>Dikarya</taxon>
        <taxon>Basidiomycota</taxon>
        <taxon>Agaricomycotina</taxon>
        <taxon>Agaricomycetes</taxon>
        <taxon>Agaricomycetidae</taxon>
        <taxon>Agaricales</taxon>
        <taxon>Marasmiineae</taxon>
        <taxon>Mycenaceae</taxon>
        <taxon>Mycena</taxon>
    </lineage>
</organism>
<evidence type="ECO:0000313" key="2">
    <source>
        <dbReference type="Proteomes" id="UP001218188"/>
    </source>
</evidence>
<protein>
    <recommendedName>
        <fullName evidence="3">F-box domain-containing protein</fullName>
    </recommendedName>
</protein>
<evidence type="ECO:0000313" key="1">
    <source>
        <dbReference type="EMBL" id="KAJ7037576.1"/>
    </source>
</evidence>
<keyword evidence="2" id="KW-1185">Reference proteome</keyword>
<dbReference type="AlphaFoldDB" id="A0AAD6T0M2"/>
<dbReference type="EMBL" id="JARJCM010000036">
    <property type="protein sequence ID" value="KAJ7037576.1"/>
    <property type="molecule type" value="Genomic_DNA"/>
</dbReference>
<proteinExistence type="predicted"/>
<gene>
    <name evidence="1" type="ORF">C8F04DRAFT_1256786</name>
</gene>
<dbReference type="Gene3D" id="3.80.10.10">
    <property type="entry name" value="Ribonuclease Inhibitor"/>
    <property type="match status" value="1"/>
</dbReference>
<reference evidence="1" key="1">
    <citation type="submission" date="2023-03" db="EMBL/GenBank/DDBJ databases">
        <title>Massive genome expansion in bonnet fungi (Mycena s.s.) driven by repeated elements and novel gene families across ecological guilds.</title>
        <authorList>
            <consortium name="Lawrence Berkeley National Laboratory"/>
            <person name="Harder C.B."/>
            <person name="Miyauchi S."/>
            <person name="Viragh M."/>
            <person name="Kuo A."/>
            <person name="Thoen E."/>
            <person name="Andreopoulos B."/>
            <person name="Lu D."/>
            <person name="Skrede I."/>
            <person name="Drula E."/>
            <person name="Henrissat B."/>
            <person name="Morin E."/>
            <person name="Kohler A."/>
            <person name="Barry K."/>
            <person name="LaButti K."/>
            <person name="Morin E."/>
            <person name="Salamov A."/>
            <person name="Lipzen A."/>
            <person name="Mereny Z."/>
            <person name="Hegedus B."/>
            <person name="Baldrian P."/>
            <person name="Stursova M."/>
            <person name="Weitz H."/>
            <person name="Taylor A."/>
            <person name="Grigoriev I.V."/>
            <person name="Nagy L.G."/>
            <person name="Martin F."/>
            <person name="Kauserud H."/>
        </authorList>
    </citation>
    <scope>NUCLEOTIDE SEQUENCE</scope>
    <source>
        <strain evidence="1">CBHHK200</strain>
    </source>
</reference>
<dbReference type="Proteomes" id="UP001218188">
    <property type="component" value="Unassembled WGS sequence"/>
</dbReference>